<dbReference type="Gene3D" id="1.10.287.950">
    <property type="entry name" value="Methyl-accepting chemotaxis protein"/>
    <property type="match status" value="1"/>
</dbReference>
<keyword evidence="12" id="KW-1185">Reference proteome</keyword>
<sequence length="808" mass="86395">MTIRAKFLLTFFAAIILGIGSTLLIVTGKMNTMNERSTQAYMEHALSSTNNYIALFFKQAQESATMLASTPAIREAFGHLPLFTDNNEPQQVARPAMTPQARTVDEIFQLVKDSHANYSSITFGAENGGFLEYLLASWPAGHDPRTKKWYRQQMESSRATNISSAYTTAQGVAACAVTAKVSGADGRPLGVIDIDITLSALVVMVEGIKIGQTGSIILLEDSGMVLAAPQYKAWVNRNISECGVPALQDLLAAGGTGTLALDGVEKRIVVYKGFQGWRMIALMNESEVRADMNAALKQVLLAGAAITAVLLLLALWIVQSIRKPLHQMVQCTTSISNGDLDCLPSAKRFSAELLQLHTGLSRITDTCKNMRTQVTATVGSVADGYLRSSINETEFRGDFKKIVESINGLAGSMLAVIDKIPSPIMIRDAQRKIRFLNEAAMFGGKTPDSMTGTACSGHFRADACAGGCAADQCFASSRKETTSTVSHPSDGTAIDMFYTALPYGSDAVLALMTDQTQMLQAQRQVMEVAREVEEVGTKLSAASHELAHIIALSDQGAERQAMRVGETASAMEEMNSTVLEVARNAEQAANMAMGTREKAQEGAEIVRKSVNCIQTVQSQSLQLKNDMNTLNRNAADISQIMGVISDIADQTNLLALNAAIEAARAGDAGRGFAVVADEVRKLAEKTMSSTTEVARAIAAIQSSAGQSVNSVDASTRSIEEATTFVTLSGTALEEIVSMVDTTADQVRAIATASEEQSATSDEINRSVNEINEIGIKTAQGMRDANTAVSGLKQLSQTLDALLKTMKLS</sequence>
<accession>A0ABQ0EBA8</accession>
<comment type="caution">
    <text evidence="11">The sequence shown here is derived from an EMBL/GenBank/DDBJ whole genome shotgun (WGS) entry which is preliminary data.</text>
</comment>
<evidence type="ECO:0000313" key="11">
    <source>
        <dbReference type="EMBL" id="GAB1255100.1"/>
    </source>
</evidence>
<keyword evidence="6 9" id="KW-0472">Membrane</keyword>
<dbReference type="RefSeq" id="WP_407845123.1">
    <property type="nucleotide sequence ID" value="NZ_BAAFSG010000001.1"/>
</dbReference>
<dbReference type="CDD" id="cd11386">
    <property type="entry name" value="MCP_signal"/>
    <property type="match status" value="1"/>
</dbReference>
<evidence type="ECO:0000259" key="10">
    <source>
        <dbReference type="PROSITE" id="PS50111"/>
    </source>
</evidence>
<feature type="transmembrane region" description="Helical" evidence="9">
    <location>
        <begin position="6"/>
        <end position="26"/>
    </location>
</feature>
<keyword evidence="5 9" id="KW-1133">Transmembrane helix</keyword>
<evidence type="ECO:0000256" key="3">
    <source>
        <dbReference type="ARBA" id="ARBA00022500"/>
    </source>
</evidence>
<reference evidence="11 12" key="1">
    <citation type="journal article" date="2025" name="Int. J. Syst. Evol. Microbiol.">
        <title>Desulfovibrio falkowii sp. nov., Porphyromonas miyakawae sp. nov., Mediterraneibacter flintii sp. nov. and Owariibacterium komagatae gen. nov., sp. nov., isolated from human faeces.</title>
        <authorList>
            <person name="Hamaguchi T."/>
            <person name="Ohara M."/>
            <person name="Hisatomi A."/>
            <person name="Sekiguchi K."/>
            <person name="Takeda J.I."/>
            <person name="Ueyama J."/>
            <person name="Ito M."/>
            <person name="Nishiwaki H."/>
            <person name="Ogi T."/>
            <person name="Hirayama M."/>
            <person name="Ohkuma M."/>
            <person name="Sakamoto M."/>
            <person name="Ohno K."/>
        </authorList>
    </citation>
    <scope>NUCLEOTIDE SEQUENCE [LARGE SCALE GENOMIC DNA]</scope>
    <source>
        <strain evidence="11 12">13CB8C</strain>
    </source>
</reference>
<keyword evidence="7 8" id="KW-0807">Transducer</keyword>
<evidence type="ECO:0000256" key="8">
    <source>
        <dbReference type="PROSITE-ProRule" id="PRU00284"/>
    </source>
</evidence>
<keyword evidence="4 9" id="KW-0812">Transmembrane</keyword>
<dbReference type="SUPFAM" id="SSF58104">
    <property type="entry name" value="Methyl-accepting chemotaxis protein (MCP) signaling domain"/>
    <property type="match status" value="1"/>
</dbReference>
<feature type="transmembrane region" description="Helical" evidence="9">
    <location>
        <begin position="299"/>
        <end position="318"/>
    </location>
</feature>
<proteinExistence type="predicted"/>
<dbReference type="InterPro" id="IPR004089">
    <property type="entry name" value="MCPsignal_dom"/>
</dbReference>
<name>A0ABQ0EBA8_9BACT</name>
<dbReference type="InterPro" id="IPR033479">
    <property type="entry name" value="dCache_1"/>
</dbReference>
<evidence type="ECO:0000313" key="12">
    <source>
        <dbReference type="Proteomes" id="UP001628192"/>
    </source>
</evidence>
<dbReference type="Gene3D" id="3.30.450.20">
    <property type="entry name" value="PAS domain"/>
    <property type="match status" value="2"/>
</dbReference>
<keyword evidence="2" id="KW-1003">Cell membrane</keyword>
<dbReference type="EMBL" id="BAAFSG010000001">
    <property type="protein sequence ID" value="GAB1255100.1"/>
    <property type="molecule type" value="Genomic_DNA"/>
</dbReference>
<dbReference type="PROSITE" id="PS50111">
    <property type="entry name" value="CHEMOTAXIS_TRANSDUC_2"/>
    <property type="match status" value="1"/>
</dbReference>
<feature type="domain" description="Methyl-accepting transducer" evidence="10">
    <location>
        <begin position="535"/>
        <end position="771"/>
    </location>
</feature>
<evidence type="ECO:0000256" key="5">
    <source>
        <dbReference type="ARBA" id="ARBA00022989"/>
    </source>
</evidence>
<organism evidence="11 12">
    <name type="scientific">Desulfovibrio falkowii</name>
    <dbReference type="NCBI Taxonomy" id="3136602"/>
    <lineage>
        <taxon>Bacteria</taxon>
        <taxon>Pseudomonadati</taxon>
        <taxon>Thermodesulfobacteriota</taxon>
        <taxon>Desulfovibrionia</taxon>
        <taxon>Desulfovibrionales</taxon>
        <taxon>Desulfovibrionaceae</taxon>
        <taxon>Desulfovibrio</taxon>
    </lineage>
</organism>
<evidence type="ECO:0000256" key="6">
    <source>
        <dbReference type="ARBA" id="ARBA00023136"/>
    </source>
</evidence>
<dbReference type="SMART" id="SM00283">
    <property type="entry name" value="MA"/>
    <property type="match status" value="1"/>
</dbReference>
<evidence type="ECO:0000256" key="2">
    <source>
        <dbReference type="ARBA" id="ARBA00022475"/>
    </source>
</evidence>
<dbReference type="Gene3D" id="1.20.120.1530">
    <property type="match status" value="1"/>
</dbReference>
<dbReference type="PANTHER" id="PTHR32089:SF112">
    <property type="entry name" value="LYSOZYME-LIKE PROTEIN-RELATED"/>
    <property type="match status" value="1"/>
</dbReference>
<dbReference type="Pfam" id="PF00015">
    <property type="entry name" value="MCPsignal"/>
    <property type="match status" value="1"/>
</dbReference>
<protein>
    <recommendedName>
        <fullName evidence="10">Methyl-accepting transducer domain-containing protein</fullName>
    </recommendedName>
</protein>
<evidence type="ECO:0000256" key="7">
    <source>
        <dbReference type="ARBA" id="ARBA00023224"/>
    </source>
</evidence>
<dbReference type="PANTHER" id="PTHR32089">
    <property type="entry name" value="METHYL-ACCEPTING CHEMOTAXIS PROTEIN MCPB"/>
    <property type="match status" value="1"/>
</dbReference>
<keyword evidence="3" id="KW-0145">Chemotaxis</keyword>
<gene>
    <name evidence="11" type="ORF">Defa_25870</name>
</gene>
<evidence type="ECO:0000256" key="1">
    <source>
        <dbReference type="ARBA" id="ARBA00004651"/>
    </source>
</evidence>
<dbReference type="CDD" id="cd18773">
    <property type="entry name" value="PDC1_HK_sensor"/>
    <property type="match status" value="1"/>
</dbReference>
<dbReference type="Proteomes" id="UP001628192">
    <property type="component" value="Unassembled WGS sequence"/>
</dbReference>
<comment type="subcellular location">
    <subcellularLocation>
        <location evidence="1">Cell membrane</location>
        <topology evidence="1">Multi-pass membrane protein</topology>
    </subcellularLocation>
</comment>
<evidence type="ECO:0000256" key="9">
    <source>
        <dbReference type="SAM" id="Phobius"/>
    </source>
</evidence>
<dbReference type="Pfam" id="PF02743">
    <property type="entry name" value="dCache_1"/>
    <property type="match status" value="1"/>
</dbReference>
<evidence type="ECO:0000256" key="4">
    <source>
        <dbReference type="ARBA" id="ARBA00022692"/>
    </source>
</evidence>